<dbReference type="Pfam" id="PF01791">
    <property type="entry name" value="DeoC"/>
    <property type="match status" value="1"/>
</dbReference>
<name>A0ABV7YHI4_9ACTN</name>
<evidence type="ECO:0000313" key="4">
    <source>
        <dbReference type="Proteomes" id="UP001595699"/>
    </source>
</evidence>
<protein>
    <recommendedName>
        <fullName evidence="5">Aldolase</fullName>
    </recommendedName>
</protein>
<reference evidence="4" key="1">
    <citation type="journal article" date="2019" name="Int. J. Syst. Evol. Microbiol.">
        <title>The Global Catalogue of Microorganisms (GCM) 10K type strain sequencing project: providing services to taxonomists for standard genome sequencing and annotation.</title>
        <authorList>
            <consortium name="The Broad Institute Genomics Platform"/>
            <consortium name="The Broad Institute Genome Sequencing Center for Infectious Disease"/>
            <person name="Wu L."/>
            <person name="Ma J."/>
        </authorList>
    </citation>
    <scope>NUCLEOTIDE SEQUENCE [LARGE SCALE GENOMIC DNA]</scope>
    <source>
        <strain evidence="4">CGMCC 4.7241</strain>
    </source>
</reference>
<dbReference type="InterPro" id="IPR013785">
    <property type="entry name" value="Aldolase_TIM"/>
</dbReference>
<evidence type="ECO:0000256" key="2">
    <source>
        <dbReference type="ARBA" id="ARBA00023239"/>
    </source>
</evidence>
<evidence type="ECO:0008006" key="5">
    <source>
        <dbReference type="Google" id="ProtNLM"/>
    </source>
</evidence>
<dbReference type="PANTHER" id="PTHR39340:SF1">
    <property type="entry name" value="SULFOFRUCTOSEPHOSPHATE ALDOLASE"/>
    <property type="match status" value="1"/>
</dbReference>
<organism evidence="3 4">
    <name type="scientific">Tenggerimyces flavus</name>
    <dbReference type="NCBI Taxonomy" id="1708749"/>
    <lineage>
        <taxon>Bacteria</taxon>
        <taxon>Bacillati</taxon>
        <taxon>Actinomycetota</taxon>
        <taxon>Actinomycetes</taxon>
        <taxon>Propionibacteriales</taxon>
        <taxon>Nocardioidaceae</taxon>
        <taxon>Tenggerimyces</taxon>
    </lineage>
</organism>
<dbReference type="RefSeq" id="WP_205115587.1">
    <property type="nucleotide sequence ID" value="NZ_JAFBCM010000001.1"/>
</dbReference>
<keyword evidence="2" id="KW-0456">Lyase</keyword>
<evidence type="ECO:0000313" key="3">
    <source>
        <dbReference type="EMBL" id="MFC3763540.1"/>
    </source>
</evidence>
<dbReference type="SUPFAM" id="SSF51569">
    <property type="entry name" value="Aldolase"/>
    <property type="match status" value="1"/>
</dbReference>
<dbReference type="InterPro" id="IPR050552">
    <property type="entry name" value="LacD_aldolase"/>
</dbReference>
<dbReference type="SMART" id="SM01133">
    <property type="entry name" value="DeoC"/>
    <property type="match status" value="1"/>
</dbReference>
<dbReference type="InterPro" id="IPR002915">
    <property type="entry name" value="DeoC/FbaB/LacD_aldolase"/>
</dbReference>
<sequence length="262" mass="26874">MDQRESLRAMLGGAGDDELVAFKADVAAVLAPEASGFLVDPAYGGRILAGDGKAGLIVAADTLVGTESEVVADARFDDTLDLSGFARAGVAAAKLLVVWRDDGRTAERVADAARFVEACREAGLVSIVEGVVRPITSPTREAELVSCARALGALGPSLYKAEVPYFGRGPAARITDAASAVSAAVGCPWVVLSSHVERADFAAAVEACCRGGASGMLAGRALWTNALSSADRRATLAAESVPYLRSLSTVVAADARPWTAVP</sequence>
<dbReference type="EMBL" id="JBHRZH010000019">
    <property type="protein sequence ID" value="MFC3763540.1"/>
    <property type="molecule type" value="Genomic_DNA"/>
</dbReference>
<comment type="caution">
    <text evidence="3">The sequence shown here is derived from an EMBL/GenBank/DDBJ whole genome shotgun (WGS) entry which is preliminary data.</text>
</comment>
<dbReference type="Gene3D" id="3.20.20.70">
    <property type="entry name" value="Aldolase class I"/>
    <property type="match status" value="1"/>
</dbReference>
<comment type="similarity">
    <text evidence="1">Belongs to the aldolase LacD family.</text>
</comment>
<evidence type="ECO:0000256" key="1">
    <source>
        <dbReference type="ARBA" id="ARBA00008679"/>
    </source>
</evidence>
<proteinExistence type="inferred from homology"/>
<gene>
    <name evidence="3" type="ORF">ACFOUW_22060</name>
</gene>
<keyword evidence="4" id="KW-1185">Reference proteome</keyword>
<dbReference type="PANTHER" id="PTHR39340">
    <property type="entry name" value="SULFOFRUCTOSEPHOSPHATE ALDOLASE"/>
    <property type="match status" value="1"/>
</dbReference>
<dbReference type="Proteomes" id="UP001595699">
    <property type="component" value="Unassembled WGS sequence"/>
</dbReference>
<accession>A0ABV7YHI4</accession>